<dbReference type="Pfam" id="PF24681">
    <property type="entry name" value="Kelch_KLHDC2_KLHL20_DRC7"/>
    <property type="match status" value="1"/>
</dbReference>
<feature type="domain" description="N-terminal Ras-GEF" evidence="5">
    <location>
        <begin position="666"/>
        <end position="800"/>
    </location>
</feature>
<dbReference type="SMART" id="SM00229">
    <property type="entry name" value="RasGEFN"/>
    <property type="match status" value="1"/>
</dbReference>
<dbReference type="InterPro" id="IPR000651">
    <property type="entry name" value="Ras-like_Gua-exchang_fac_N"/>
</dbReference>
<feature type="compositionally biased region" description="Polar residues" evidence="3">
    <location>
        <begin position="11"/>
        <end position="22"/>
    </location>
</feature>
<dbReference type="AlphaFoldDB" id="A0A152A6A6"/>
<dbReference type="InterPro" id="IPR015915">
    <property type="entry name" value="Kelch-typ_b-propeller"/>
</dbReference>
<dbReference type="GO" id="GO:0007265">
    <property type="term" value="P:Ras protein signal transduction"/>
    <property type="evidence" value="ECO:0007669"/>
    <property type="project" value="TreeGrafter"/>
</dbReference>
<dbReference type="PANTHER" id="PTHR23113:SF170">
    <property type="entry name" value="RAS GUANINE NUCLEOTIDE EXCHANGE FACTOR F"/>
    <property type="match status" value="1"/>
</dbReference>
<dbReference type="Gene3D" id="1.20.870.10">
    <property type="entry name" value="Son of sevenless (SoS) protein Chain: S domain 1"/>
    <property type="match status" value="1"/>
</dbReference>
<feature type="compositionally biased region" description="Low complexity" evidence="3">
    <location>
        <begin position="86"/>
        <end position="115"/>
    </location>
</feature>
<evidence type="ECO:0000313" key="7">
    <source>
        <dbReference type="Proteomes" id="UP000076078"/>
    </source>
</evidence>
<keyword evidence="1 2" id="KW-0344">Guanine-nucleotide releasing factor</keyword>
<evidence type="ECO:0000313" key="6">
    <source>
        <dbReference type="EMBL" id="KYR01769.1"/>
    </source>
</evidence>
<feature type="region of interest" description="Disordered" evidence="3">
    <location>
        <begin position="1"/>
        <end position="125"/>
    </location>
</feature>
<dbReference type="CDD" id="cd06224">
    <property type="entry name" value="REM"/>
    <property type="match status" value="1"/>
</dbReference>
<feature type="compositionally biased region" description="Polar residues" evidence="3">
    <location>
        <begin position="116"/>
        <end position="125"/>
    </location>
</feature>
<comment type="caution">
    <text evidence="6">The sequence shown here is derived from an EMBL/GenBank/DDBJ whole genome shotgun (WGS) entry which is preliminary data.</text>
</comment>
<dbReference type="Pfam" id="PF00618">
    <property type="entry name" value="RasGEF_N"/>
    <property type="match status" value="1"/>
</dbReference>
<dbReference type="EMBL" id="LODT01000006">
    <property type="protein sequence ID" value="KYR01769.1"/>
    <property type="molecule type" value="Genomic_DNA"/>
</dbReference>
<dbReference type="PROSITE" id="PS50009">
    <property type="entry name" value="RASGEF_CAT"/>
    <property type="match status" value="1"/>
</dbReference>
<feature type="domain" description="Ras-GEF" evidence="4">
    <location>
        <begin position="834"/>
        <end position="1060"/>
    </location>
</feature>
<dbReference type="InParanoid" id="A0A152A6A6"/>
<feature type="compositionally biased region" description="Low complexity" evidence="3">
    <location>
        <begin position="33"/>
        <end position="66"/>
    </location>
</feature>
<gene>
    <name evidence="6" type="ORF">DLAC_01781</name>
</gene>
<name>A0A152A6A6_TIELA</name>
<dbReference type="GO" id="GO:0005886">
    <property type="term" value="C:plasma membrane"/>
    <property type="evidence" value="ECO:0007669"/>
    <property type="project" value="TreeGrafter"/>
</dbReference>
<evidence type="ECO:0000259" key="5">
    <source>
        <dbReference type="PROSITE" id="PS50212"/>
    </source>
</evidence>
<dbReference type="SUPFAM" id="SSF117281">
    <property type="entry name" value="Kelch motif"/>
    <property type="match status" value="1"/>
</dbReference>
<dbReference type="Pfam" id="PF00617">
    <property type="entry name" value="RasGEF"/>
    <property type="match status" value="1"/>
</dbReference>
<reference evidence="6 7" key="1">
    <citation type="submission" date="2015-12" db="EMBL/GenBank/DDBJ databases">
        <title>Dictyostelia acquired genes for synthesis and detection of signals that induce cell-type specialization by lateral gene transfer from prokaryotes.</title>
        <authorList>
            <person name="Gloeckner G."/>
            <person name="Schaap P."/>
        </authorList>
    </citation>
    <scope>NUCLEOTIDE SEQUENCE [LARGE SCALE GENOMIC DNA]</scope>
    <source>
        <strain evidence="6 7">TK</strain>
    </source>
</reference>
<evidence type="ECO:0000256" key="1">
    <source>
        <dbReference type="ARBA" id="ARBA00022658"/>
    </source>
</evidence>
<evidence type="ECO:0000256" key="3">
    <source>
        <dbReference type="SAM" id="MobiDB-lite"/>
    </source>
</evidence>
<dbReference type="InterPro" id="IPR001895">
    <property type="entry name" value="RASGEF_cat_dom"/>
</dbReference>
<protein>
    <submittedName>
        <fullName evidence="6">Ras guanine nucleotide exchange factor</fullName>
    </submittedName>
</protein>
<dbReference type="Gene3D" id="2.120.10.80">
    <property type="entry name" value="Kelch-type beta propeller"/>
    <property type="match status" value="2"/>
</dbReference>
<dbReference type="PANTHER" id="PTHR23113">
    <property type="entry name" value="GUANINE NUCLEOTIDE EXCHANGE FACTOR"/>
    <property type="match status" value="1"/>
</dbReference>
<dbReference type="PROSITE" id="PS50212">
    <property type="entry name" value="RASGEF_NTER"/>
    <property type="match status" value="1"/>
</dbReference>
<dbReference type="SUPFAM" id="SSF48366">
    <property type="entry name" value="Ras GEF"/>
    <property type="match status" value="1"/>
</dbReference>
<dbReference type="InterPro" id="IPR008937">
    <property type="entry name" value="Ras-like_GEF"/>
</dbReference>
<evidence type="ECO:0000259" key="4">
    <source>
        <dbReference type="PROSITE" id="PS50009"/>
    </source>
</evidence>
<dbReference type="InterPro" id="IPR006652">
    <property type="entry name" value="Kelch_1"/>
</dbReference>
<dbReference type="OMA" id="DKCPWDF"/>
<dbReference type="InterPro" id="IPR036964">
    <property type="entry name" value="RASGEF_cat_dom_sf"/>
</dbReference>
<feature type="region of interest" description="Disordered" evidence="3">
    <location>
        <begin position="137"/>
        <end position="173"/>
    </location>
</feature>
<feature type="compositionally biased region" description="Low complexity" evidence="3">
    <location>
        <begin position="144"/>
        <end position="169"/>
    </location>
</feature>
<dbReference type="SMART" id="SM00147">
    <property type="entry name" value="RasGEF"/>
    <property type="match status" value="1"/>
</dbReference>
<dbReference type="SMART" id="SM00612">
    <property type="entry name" value="Kelch"/>
    <property type="match status" value="3"/>
</dbReference>
<dbReference type="GO" id="GO:0005085">
    <property type="term" value="F:guanyl-nucleotide exchange factor activity"/>
    <property type="evidence" value="ECO:0007669"/>
    <property type="project" value="UniProtKB-KW"/>
</dbReference>
<evidence type="ECO:0000256" key="2">
    <source>
        <dbReference type="PROSITE-ProRule" id="PRU00168"/>
    </source>
</evidence>
<accession>A0A152A6A6</accession>
<organism evidence="6 7">
    <name type="scientific">Tieghemostelium lacteum</name>
    <name type="common">Slime mold</name>
    <name type="synonym">Dictyostelium lacteum</name>
    <dbReference type="NCBI Taxonomy" id="361077"/>
    <lineage>
        <taxon>Eukaryota</taxon>
        <taxon>Amoebozoa</taxon>
        <taxon>Evosea</taxon>
        <taxon>Eumycetozoa</taxon>
        <taxon>Dictyostelia</taxon>
        <taxon>Dictyosteliales</taxon>
        <taxon>Raperosteliaceae</taxon>
        <taxon>Tieghemostelium</taxon>
    </lineage>
</organism>
<dbReference type="Gene3D" id="1.10.840.10">
    <property type="entry name" value="Ras guanine-nucleotide exchange factors catalytic domain"/>
    <property type="match status" value="1"/>
</dbReference>
<keyword evidence="7" id="KW-1185">Reference proteome</keyword>
<proteinExistence type="predicted"/>
<feature type="compositionally biased region" description="Polar residues" evidence="3">
    <location>
        <begin position="67"/>
        <end position="80"/>
    </location>
</feature>
<dbReference type="Proteomes" id="UP000076078">
    <property type="component" value="Unassembled WGS sequence"/>
</dbReference>
<dbReference type="STRING" id="361077.A0A152A6A6"/>
<dbReference type="InterPro" id="IPR023578">
    <property type="entry name" value="Ras_GEF_dom_sf"/>
</dbReference>
<sequence length="1064" mass="119578">MNNNDKKIGGPSTTTSNKSTILNKLPTAPSLPPVTKTPVSSTNTTPTPSSPSINNSQQQQQLQSSPHSITGSPVFKSQNDLKAKPNSGNALSSSSSSINQRSNSGGSSTHSPNSSMTTQGSPSLFNRTTSTLAQLSNSSLPNAESSPPTSSLNSSSSSPTTESLLYTEEGNQDPFTKNGNIYLGLKSTTGGEIGHSGHTCVSSEDTLYFFGGQLQDGTFTNDFYSYQFSTRTWTILPSPSIISARSQHSAIVYNNSMYIFGGYSTTGLKNDIQVFSFESQTWSELTIEGTVKPTVRYGHSAIIDRTSMIVFGGTVDGGQTSNEIYSFNLESKNWSLIACQSTPTGRSMHTSTLHKGVMWIVGGQLESTSPTDEIYQYSLANNQWTKVNLEGSTFTPRSNHTATLLLDSIIVTGGNPKSNQIEIFEIDLYQKKCYKIRSNTQGQNRYSHSGHVGPKGSNSIILWGGLGSETSIDYFSFGKDEFEEELLQEDDFEYNRIQNIPKNHWESTLMKKHPEILDLRERTAMLTGIKPYAKALAQPSYTENKNAISHQFVLEMIMEYLEQHTPYRKTIQAIQKETGIIHQLTESSESRLISLLRLAKPRLRNKNVFDTDLDVLPKDEQSTDPEIQFVDNLYRRIENEEEDINVWDEGDDNTRNIKKTEIGDSGKITIKAATINKLVHYLAPEKDKANDVNFLKAFLYTHTSFTTSENLLKKLIQRYNVPAAPSGSDASKYKSDVVDPIRHRVCSVLKYWIDKCPWDFKLGIGADKLVASLYSFIDGSLTRDGNANIKKLRSLLQQVRNNELSSSLVYSTNPPEPKVPRNIFSPQLQFSHIDELEIARQLTLIEYRIFRNIPPPEFLVRVTSFGDFQYSMATSPNLITFLNRSTDVSKWVVYTVLLADKKKDRIKMLEKHIKVMESLRILNNYQTLYSIYQGLQQHYIQSLPDLISPRTKEVLAEYDNLFSKTDNYKVYREILAKSPHPCIPWITVVQEEIATIEKDQPSLMNNLINFVKRQDLYKIVSNVEEYQLRPYNLQPVHQISTFINKLPKVSDSELTELATKQVAQ</sequence>
<dbReference type="OrthoDB" id="546434at2759"/>
<dbReference type="FunCoup" id="A0A152A6A6">
    <property type="interactions" value="80"/>
</dbReference>